<comment type="caution">
    <text evidence="3">The sequence shown here is derived from an EMBL/GenBank/DDBJ whole genome shotgun (WGS) entry which is preliminary data.</text>
</comment>
<keyword evidence="1" id="KW-0811">Translocation</keyword>
<dbReference type="InterPro" id="IPR036412">
    <property type="entry name" value="HAD-like_sf"/>
</dbReference>
<comment type="similarity">
    <text evidence="1">Belongs to the TIM50 family.</text>
</comment>
<keyword evidence="1" id="KW-0813">Transport</keyword>
<sequence length="188" mass="22003">MSSFSKPTIVVDLDDTLVYITEILPKDIDSNSYFTITFRRKKYYVQMRPNLQFFLEKLSNIFDIYVFTTLESCFANKIIDKILPNVKSCCRFFKDSCAYFVGYFIKDLKIINRPLSKTLMIDYSAGSAIKNPKNLIKIKPWNGEKDDNVLNGLIKIFESIDFDEDIRQSFIEIIKKDIFDGIETFPFI</sequence>
<comment type="subunit">
    <text evidence="1">Component of the TIM23 complex.</text>
</comment>
<dbReference type="InterPro" id="IPR004274">
    <property type="entry name" value="FCP1_dom"/>
</dbReference>
<evidence type="ECO:0000256" key="1">
    <source>
        <dbReference type="RuleBase" id="RU365079"/>
    </source>
</evidence>
<comment type="function">
    <text evidence="1">Essential component of the TIM23 complex, a complex that mediates the translocation of transit peptide-containing proteins across the mitochondrial inner membrane.</text>
</comment>
<feature type="domain" description="FCP1 homology" evidence="2">
    <location>
        <begin position="2"/>
        <end position="160"/>
    </location>
</feature>
<name>A0ABR2HPR4_9EUKA</name>
<dbReference type="EMBL" id="JAPFFF010000024">
    <property type="protein sequence ID" value="KAK8850151.1"/>
    <property type="molecule type" value="Genomic_DNA"/>
</dbReference>
<evidence type="ECO:0000313" key="3">
    <source>
        <dbReference type="EMBL" id="KAK8850151.1"/>
    </source>
</evidence>
<dbReference type="CDD" id="cd07521">
    <property type="entry name" value="HAD_FCP1-like"/>
    <property type="match status" value="1"/>
</dbReference>
<proteinExistence type="inferred from homology"/>
<reference evidence="3 4" key="1">
    <citation type="submission" date="2024-04" db="EMBL/GenBank/DDBJ databases">
        <title>Tritrichomonas musculus Genome.</title>
        <authorList>
            <person name="Alves-Ferreira E."/>
            <person name="Grigg M."/>
            <person name="Lorenzi H."/>
            <person name="Galac M."/>
        </authorList>
    </citation>
    <scope>NUCLEOTIDE SEQUENCE [LARGE SCALE GENOMIC DNA]</scope>
    <source>
        <strain evidence="3 4">EAF2021</strain>
    </source>
</reference>
<dbReference type="SMART" id="SM00577">
    <property type="entry name" value="CPDc"/>
    <property type="match status" value="1"/>
</dbReference>
<evidence type="ECO:0000259" key="2">
    <source>
        <dbReference type="PROSITE" id="PS50969"/>
    </source>
</evidence>
<dbReference type="PROSITE" id="PS50969">
    <property type="entry name" value="FCP1"/>
    <property type="match status" value="1"/>
</dbReference>
<keyword evidence="1" id="KW-0809">Transit peptide</keyword>
<organism evidence="3 4">
    <name type="scientific">Tritrichomonas musculus</name>
    <dbReference type="NCBI Taxonomy" id="1915356"/>
    <lineage>
        <taxon>Eukaryota</taxon>
        <taxon>Metamonada</taxon>
        <taxon>Parabasalia</taxon>
        <taxon>Tritrichomonadida</taxon>
        <taxon>Tritrichomonadidae</taxon>
        <taxon>Tritrichomonas</taxon>
    </lineage>
</organism>
<dbReference type="Pfam" id="PF03031">
    <property type="entry name" value="NIF"/>
    <property type="match status" value="1"/>
</dbReference>
<gene>
    <name evidence="3" type="ORF">M9Y10_018271</name>
</gene>
<keyword evidence="1" id="KW-0496">Mitochondrion</keyword>
<dbReference type="SUPFAM" id="SSF56784">
    <property type="entry name" value="HAD-like"/>
    <property type="match status" value="1"/>
</dbReference>
<dbReference type="PANTHER" id="PTHR12210">
    <property type="entry name" value="DULLARD PROTEIN PHOSPHATASE"/>
    <property type="match status" value="1"/>
</dbReference>
<dbReference type="InterPro" id="IPR023214">
    <property type="entry name" value="HAD_sf"/>
</dbReference>
<keyword evidence="4" id="KW-1185">Reference proteome</keyword>
<accession>A0ABR2HPR4</accession>
<dbReference type="InterPro" id="IPR050365">
    <property type="entry name" value="TIM50"/>
</dbReference>
<protein>
    <recommendedName>
        <fullName evidence="1">Mitochondrial import inner membrane translocase subunit TIM50</fullName>
    </recommendedName>
</protein>
<keyword evidence="1" id="KW-0653">Protein transport</keyword>
<dbReference type="Gene3D" id="3.40.50.1000">
    <property type="entry name" value="HAD superfamily/HAD-like"/>
    <property type="match status" value="1"/>
</dbReference>
<dbReference type="Proteomes" id="UP001470230">
    <property type="component" value="Unassembled WGS sequence"/>
</dbReference>
<comment type="subcellular location">
    <subcellularLocation>
        <location evidence="1">Mitochondrion inner membrane</location>
        <topology evidence="1">Single-pass membrane protein</topology>
    </subcellularLocation>
</comment>
<evidence type="ECO:0000313" key="4">
    <source>
        <dbReference type="Proteomes" id="UP001470230"/>
    </source>
</evidence>